<feature type="transmembrane region" description="Helical" evidence="7">
    <location>
        <begin position="828"/>
        <end position="853"/>
    </location>
</feature>
<keyword evidence="5 7" id="KW-1133">Transmembrane helix</keyword>
<dbReference type="Pfam" id="PF02687">
    <property type="entry name" value="FtsX"/>
    <property type="match status" value="2"/>
</dbReference>
<evidence type="ECO:0000259" key="8">
    <source>
        <dbReference type="Pfam" id="PF02687"/>
    </source>
</evidence>
<dbReference type="EMBL" id="VRSW01000003">
    <property type="protein sequence ID" value="TXK04093.1"/>
    <property type="molecule type" value="Genomic_DNA"/>
</dbReference>
<feature type="transmembrane region" description="Helical" evidence="7">
    <location>
        <begin position="777"/>
        <end position="798"/>
    </location>
</feature>
<keyword evidence="3" id="KW-1003">Cell membrane</keyword>
<comment type="subcellular location">
    <subcellularLocation>
        <location evidence="1">Cell membrane</location>
        <topology evidence="1">Multi-pass membrane protein</topology>
    </subcellularLocation>
</comment>
<feature type="transmembrane region" description="Helical" evidence="7">
    <location>
        <begin position="543"/>
        <end position="565"/>
    </location>
</feature>
<feature type="transmembrane region" description="Helical" evidence="7">
    <location>
        <begin position="413"/>
        <end position="435"/>
    </location>
</feature>
<dbReference type="Proteomes" id="UP000321196">
    <property type="component" value="Unassembled WGS sequence"/>
</dbReference>
<sequence>MSLSRPRLIATHWRHAPGASLVVALIVALLAVAITVLPHALSSIREDTLSERLDQTSVTSRDLTAKAADVSLVGSGTSERVPAEYRPQWGAIEDRLQTIRAEAPAHLAAALQDPYYVSIAGGMDPALDGRIFMAMDPLYDTHLTLVEGRLPELIEPDGDTFNFELVASVATAEGFDWKVGETREVPLGELFKIDGDTGQVIAAPTPRFTLVGTYEPDEPSSSYWAALTPLMQPTTYYDPYGQPSITGYFFTNPAVIEQVHFQVPTPTTFWFPVDESQLSEADTSVLVGELATFTSAVHPLTPNPGAGLQFETGLGDALSRVAATNHAFTALALIFVAGPVGVGAAVLILGARMISQHRRSAFALLDARGASPAQRRLLMAGEGLLAGLPAAIVGAGVGITLVLTLLTRSSAPLFSPLTVVILVALALFPAAALAATAPGAERAVRVDDAAPSRVRLFVELGVLILTAAATITFVGRGAGSPETGIDPLATLTPLLLTIAAALVTLRLYPLVLRAIHARLRAGRGFVDFVGSARAVREASAGAAALLALLVGVSIAVSSTVVLSTIDASAQRMAEIRAGADLTLSVPRFADDAAERVAALDGVDEVVAVRSVPNIAVVVGTRTTRLPMYALDSAAFARISPHPDALLPGGVSLVADGSIPVIVSKSASERLGIGLGDLTIGGTQQKVTATVVAIVEGTAGFAAMDTWILIDESHLADVVPVAGTVTTLLVDVAAGAEPADVIAEVTADVEPLVTAITAESASADASSASTTAGLRGTLFAAIALTALLCAIAVVLTLVLNAPARARLLALLKTLGAPPRSGAGIVSWELVPLCIAAVVAGTAFGLALPVLLFQVLDLRSFSGADSAPAYSVDPLLLAVSLGGFLLVAALFTLLSLFFARRVKVSSVLRTVEES</sequence>
<evidence type="ECO:0000256" key="1">
    <source>
        <dbReference type="ARBA" id="ARBA00004651"/>
    </source>
</evidence>
<evidence type="ECO:0000313" key="10">
    <source>
        <dbReference type="Proteomes" id="UP000321196"/>
    </source>
</evidence>
<dbReference type="GO" id="GO:0098797">
    <property type="term" value="C:plasma membrane protein complex"/>
    <property type="evidence" value="ECO:0007669"/>
    <property type="project" value="TreeGrafter"/>
</dbReference>
<evidence type="ECO:0000313" key="9">
    <source>
        <dbReference type="EMBL" id="TXK04093.1"/>
    </source>
</evidence>
<dbReference type="OrthoDB" id="3719151at2"/>
<feature type="transmembrane region" description="Helical" evidence="7">
    <location>
        <begin position="327"/>
        <end position="349"/>
    </location>
</feature>
<evidence type="ECO:0000256" key="6">
    <source>
        <dbReference type="ARBA" id="ARBA00023136"/>
    </source>
</evidence>
<dbReference type="PANTHER" id="PTHR30489:SF0">
    <property type="entry name" value="LIPOPROTEIN-RELEASING SYSTEM TRANSMEMBRANE PROTEIN LOLE"/>
    <property type="match status" value="1"/>
</dbReference>
<reference evidence="9 10" key="1">
    <citation type="submission" date="2019-08" db="EMBL/GenBank/DDBJ databases">
        <authorList>
            <person name="Dong K."/>
        </authorList>
    </citation>
    <scope>NUCLEOTIDE SEQUENCE [LARGE SCALE GENOMIC DNA]</scope>
    <source>
        <strain evidence="9 10">M4-8</strain>
    </source>
</reference>
<keyword evidence="10" id="KW-1185">Reference proteome</keyword>
<dbReference type="PANTHER" id="PTHR30489">
    <property type="entry name" value="LIPOPROTEIN-RELEASING SYSTEM TRANSMEMBRANE PROTEIN LOLE"/>
    <property type="match status" value="1"/>
</dbReference>
<protein>
    <submittedName>
        <fullName evidence="9">FtsX-like permease family protein</fullName>
    </submittedName>
</protein>
<feature type="transmembrane region" description="Helical" evidence="7">
    <location>
        <begin position="384"/>
        <end position="407"/>
    </location>
</feature>
<comment type="caution">
    <text evidence="9">The sequence shown here is derived from an EMBL/GenBank/DDBJ whole genome shotgun (WGS) entry which is preliminary data.</text>
</comment>
<feature type="transmembrane region" description="Helical" evidence="7">
    <location>
        <begin position="456"/>
        <end position="474"/>
    </location>
</feature>
<accession>A0A5C8HP24</accession>
<evidence type="ECO:0000256" key="4">
    <source>
        <dbReference type="ARBA" id="ARBA00022692"/>
    </source>
</evidence>
<feature type="transmembrane region" description="Helical" evidence="7">
    <location>
        <begin position="21"/>
        <end position="41"/>
    </location>
</feature>
<gene>
    <name evidence="9" type="ORF">FVP60_10015</name>
</gene>
<organism evidence="9 10">
    <name type="scientific">Microbacterium mitrae</name>
    <dbReference type="NCBI Taxonomy" id="664640"/>
    <lineage>
        <taxon>Bacteria</taxon>
        <taxon>Bacillati</taxon>
        <taxon>Actinomycetota</taxon>
        <taxon>Actinomycetes</taxon>
        <taxon>Micrococcales</taxon>
        <taxon>Microbacteriaceae</taxon>
        <taxon>Microbacterium</taxon>
    </lineage>
</organism>
<evidence type="ECO:0000256" key="2">
    <source>
        <dbReference type="ARBA" id="ARBA00005236"/>
    </source>
</evidence>
<proteinExistence type="inferred from homology"/>
<feature type="transmembrane region" description="Helical" evidence="7">
    <location>
        <begin position="873"/>
        <end position="897"/>
    </location>
</feature>
<dbReference type="RefSeq" id="WP_147826149.1">
    <property type="nucleotide sequence ID" value="NZ_BAAARG010000003.1"/>
</dbReference>
<dbReference type="InterPro" id="IPR003838">
    <property type="entry name" value="ABC3_permease_C"/>
</dbReference>
<feature type="transmembrane region" description="Helical" evidence="7">
    <location>
        <begin position="494"/>
        <end position="515"/>
    </location>
</feature>
<feature type="domain" description="ABC3 transporter permease C-terminal" evidence="8">
    <location>
        <begin position="779"/>
        <end position="900"/>
    </location>
</feature>
<feature type="domain" description="ABC3 transporter permease C-terminal" evidence="8">
    <location>
        <begin position="341"/>
        <end position="435"/>
    </location>
</feature>
<name>A0A5C8HP24_9MICO</name>
<keyword evidence="4 7" id="KW-0812">Transmembrane</keyword>
<evidence type="ECO:0000256" key="5">
    <source>
        <dbReference type="ARBA" id="ARBA00022989"/>
    </source>
</evidence>
<keyword evidence="6 7" id="KW-0472">Membrane</keyword>
<evidence type="ECO:0000256" key="7">
    <source>
        <dbReference type="SAM" id="Phobius"/>
    </source>
</evidence>
<comment type="similarity">
    <text evidence="2">Belongs to the ABC-4 integral membrane protein family. LolC/E subfamily.</text>
</comment>
<dbReference type="GO" id="GO:0044874">
    <property type="term" value="P:lipoprotein localization to outer membrane"/>
    <property type="evidence" value="ECO:0007669"/>
    <property type="project" value="TreeGrafter"/>
</dbReference>
<dbReference type="InterPro" id="IPR051447">
    <property type="entry name" value="Lipoprotein-release_system"/>
</dbReference>
<evidence type="ECO:0000256" key="3">
    <source>
        <dbReference type="ARBA" id="ARBA00022475"/>
    </source>
</evidence>
<dbReference type="AlphaFoldDB" id="A0A5C8HP24"/>